<dbReference type="EMBL" id="BLXT01001819">
    <property type="protein sequence ID" value="GFN87979.1"/>
    <property type="molecule type" value="Genomic_DNA"/>
</dbReference>
<sequence>MSSLRLVFRVIFLILATAAVINSKPVIEDEEDLAEDVQETVIEEQFETQTRCDQNICGEPEDIASNGCEEFCVSILRCSIGLHVKTHYTGTTLTLLQTVTKQVGRGDAVYIFRARAKTHASPARPVASWLRMFCPNPGDSWAYVRLTGWTSKQDRVFMRTAASCRYSSSEPCCKREIRFRRPPSDKGGIDQPEK</sequence>
<feature type="chain" id="PRO_5043752586" evidence="1">
    <location>
        <begin position="24"/>
        <end position="194"/>
    </location>
</feature>
<reference evidence="2 3" key="1">
    <citation type="journal article" date="2021" name="Elife">
        <title>Chloroplast acquisition without the gene transfer in kleptoplastic sea slugs, Plakobranchus ocellatus.</title>
        <authorList>
            <person name="Maeda T."/>
            <person name="Takahashi S."/>
            <person name="Yoshida T."/>
            <person name="Shimamura S."/>
            <person name="Takaki Y."/>
            <person name="Nagai Y."/>
            <person name="Toyoda A."/>
            <person name="Suzuki Y."/>
            <person name="Arimoto A."/>
            <person name="Ishii H."/>
            <person name="Satoh N."/>
            <person name="Nishiyama T."/>
            <person name="Hasebe M."/>
            <person name="Maruyama T."/>
            <person name="Minagawa J."/>
            <person name="Obokata J."/>
            <person name="Shigenobu S."/>
        </authorList>
    </citation>
    <scope>NUCLEOTIDE SEQUENCE [LARGE SCALE GENOMIC DNA]</scope>
</reference>
<accession>A0AAV3YXP4</accession>
<feature type="signal peptide" evidence="1">
    <location>
        <begin position="1"/>
        <end position="23"/>
    </location>
</feature>
<protein>
    <submittedName>
        <fullName evidence="2">Uncharacterized protein</fullName>
    </submittedName>
</protein>
<dbReference type="Proteomes" id="UP000735302">
    <property type="component" value="Unassembled WGS sequence"/>
</dbReference>
<gene>
    <name evidence="2" type="ORF">PoB_001448500</name>
</gene>
<organism evidence="2 3">
    <name type="scientific">Plakobranchus ocellatus</name>
    <dbReference type="NCBI Taxonomy" id="259542"/>
    <lineage>
        <taxon>Eukaryota</taxon>
        <taxon>Metazoa</taxon>
        <taxon>Spiralia</taxon>
        <taxon>Lophotrochozoa</taxon>
        <taxon>Mollusca</taxon>
        <taxon>Gastropoda</taxon>
        <taxon>Heterobranchia</taxon>
        <taxon>Euthyneura</taxon>
        <taxon>Panpulmonata</taxon>
        <taxon>Sacoglossa</taxon>
        <taxon>Placobranchoidea</taxon>
        <taxon>Plakobranchidae</taxon>
        <taxon>Plakobranchus</taxon>
    </lineage>
</organism>
<keyword evidence="1" id="KW-0732">Signal</keyword>
<comment type="caution">
    <text evidence="2">The sequence shown here is derived from an EMBL/GenBank/DDBJ whole genome shotgun (WGS) entry which is preliminary data.</text>
</comment>
<keyword evidence="3" id="KW-1185">Reference proteome</keyword>
<proteinExistence type="predicted"/>
<name>A0AAV3YXP4_9GAST</name>
<evidence type="ECO:0000313" key="2">
    <source>
        <dbReference type="EMBL" id="GFN87979.1"/>
    </source>
</evidence>
<evidence type="ECO:0000256" key="1">
    <source>
        <dbReference type="SAM" id="SignalP"/>
    </source>
</evidence>
<dbReference type="AlphaFoldDB" id="A0AAV3YXP4"/>
<evidence type="ECO:0000313" key="3">
    <source>
        <dbReference type="Proteomes" id="UP000735302"/>
    </source>
</evidence>